<proteinExistence type="predicted"/>
<accession>A0A075NY63</accession>
<dbReference type="AlphaFoldDB" id="A0A075NY63"/>
<dbReference type="Proteomes" id="UP000056090">
    <property type="component" value="Chromosome"/>
</dbReference>
<evidence type="ECO:0000313" key="6">
    <source>
        <dbReference type="Proteomes" id="UP000264779"/>
    </source>
</evidence>
<evidence type="ECO:0000313" key="4">
    <source>
        <dbReference type="Proteomes" id="UP000056090"/>
    </source>
</evidence>
<reference evidence="1 4" key="1">
    <citation type="submission" date="2014-06" db="EMBL/GenBank/DDBJ databases">
        <title>Genomes of Alteromonas australica, a world apart.</title>
        <authorList>
            <person name="Gonzaga A."/>
            <person name="Lopez-Perez M."/>
            <person name="Rodriguez-Valera F."/>
        </authorList>
    </citation>
    <scope>NUCLEOTIDE SEQUENCE [LARGE SCALE GENOMIC DNA]</scope>
    <source>
        <strain evidence="1 4">H 17</strain>
    </source>
</reference>
<dbReference type="STRING" id="589873.EP12_06375"/>
<dbReference type="EMBL" id="CP008849">
    <property type="protein sequence ID" value="AIF98378.1"/>
    <property type="molecule type" value="Genomic_DNA"/>
</dbReference>
<evidence type="ECO:0000313" key="5">
    <source>
        <dbReference type="Proteomes" id="UP000263517"/>
    </source>
</evidence>
<keyword evidence="4" id="KW-1185">Reference proteome</keyword>
<dbReference type="EMBL" id="DNAN01000417">
    <property type="protein sequence ID" value="HAW76383.1"/>
    <property type="molecule type" value="Genomic_DNA"/>
</dbReference>
<reference evidence="5 6" key="2">
    <citation type="journal article" date="2018" name="Nat. Biotechnol.">
        <title>A standardized bacterial taxonomy based on genome phylogeny substantially revises the tree of life.</title>
        <authorList>
            <person name="Parks D.H."/>
            <person name="Chuvochina M."/>
            <person name="Waite D.W."/>
            <person name="Rinke C."/>
            <person name="Skarshewski A."/>
            <person name="Chaumeil P.A."/>
            <person name="Hugenholtz P."/>
        </authorList>
    </citation>
    <scope>NUCLEOTIDE SEQUENCE [LARGE SCALE GENOMIC DNA]</scope>
    <source>
        <strain evidence="3">UBA11621</strain>
        <strain evidence="2">UBA11978</strain>
    </source>
</reference>
<dbReference type="KEGG" id="aal:EP13_06545"/>
<dbReference type="EMBL" id="DONK01000099">
    <property type="protein sequence ID" value="HBU50928.1"/>
    <property type="molecule type" value="Genomic_DNA"/>
</dbReference>
<protein>
    <submittedName>
        <fullName evidence="1">Uncharacterized protein</fullName>
    </submittedName>
</protein>
<organism evidence="1 4">
    <name type="scientific">Alteromonas australica</name>
    <dbReference type="NCBI Taxonomy" id="589873"/>
    <lineage>
        <taxon>Bacteria</taxon>
        <taxon>Pseudomonadati</taxon>
        <taxon>Pseudomonadota</taxon>
        <taxon>Gammaproteobacteria</taxon>
        <taxon>Alteromonadales</taxon>
        <taxon>Alteromonadaceae</taxon>
        <taxon>Alteromonas/Salinimonas group</taxon>
        <taxon>Alteromonas</taxon>
    </lineage>
</organism>
<name>A0A075NY63_9ALTE</name>
<gene>
    <name evidence="2" type="ORF">DCW74_11700</name>
    <name evidence="3" type="ORF">DEB45_06695</name>
    <name evidence="1" type="ORF">EP13_06545</name>
</gene>
<sequence length="91" mass="10420">MFLQKNGGLHQYAAIDTGKDREIQPSPCFSINRSHLKNSLDLCKSARLSVRTNEIFPLTAFQLAVQIRITEFVSFDGTLTMSFALQWRHYV</sequence>
<evidence type="ECO:0000313" key="2">
    <source>
        <dbReference type="EMBL" id="HAW76383.1"/>
    </source>
</evidence>
<dbReference type="Proteomes" id="UP000263517">
    <property type="component" value="Unassembled WGS sequence"/>
</dbReference>
<evidence type="ECO:0000313" key="3">
    <source>
        <dbReference type="EMBL" id="HBU50928.1"/>
    </source>
</evidence>
<dbReference type="Proteomes" id="UP000264779">
    <property type="component" value="Unassembled WGS sequence"/>
</dbReference>
<evidence type="ECO:0000313" key="1">
    <source>
        <dbReference type="EMBL" id="AIF98378.1"/>
    </source>
</evidence>